<gene>
    <name evidence="3" type="ORF">PPG34_09245</name>
</gene>
<dbReference type="RefSeq" id="WP_313832957.1">
    <property type="nucleotide sequence ID" value="NZ_JAQOUE010000001.1"/>
</dbReference>
<dbReference type="InterPro" id="IPR027417">
    <property type="entry name" value="P-loop_NTPase"/>
</dbReference>
<dbReference type="Pfam" id="PF00271">
    <property type="entry name" value="Helicase_C"/>
    <property type="match status" value="1"/>
</dbReference>
<dbReference type="Proteomes" id="UP001250932">
    <property type="component" value="Unassembled WGS sequence"/>
</dbReference>
<dbReference type="InterPro" id="IPR014001">
    <property type="entry name" value="Helicase_ATP-bd"/>
</dbReference>
<evidence type="ECO:0000313" key="3">
    <source>
        <dbReference type="EMBL" id="MDT7042538.1"/>
    </source>
</evidence>
<organism evidence="3 4">
    <name type="scientific">Candidatus Nitronereus thalassa</name>
    <dbReference type="NCBI Taxonomy" id="3020898"/>
    <lineage>
        <taxon>Bacteria</taxon>
        <taxon>Pseudomonadati</taxon>
        <taxon>Nitrospirota</taxon>
        <taxon>Nitrospiria</taxon>
        <taxon>Nitrospirales</taxon>
        <taxon>Nitrospiraceae</taxon>
        <taxon>Candidatus Nitronereus</taxon>
    </lineage>
</organism>
<dbReference type="InterPro" id="IPR001650">
    <property type="entry name" value="Helicase_C-like"/>
</dbReference>
<name>A0ABU3K865_9BACT</name>
<dbReference type="InterPro" id="IPR006935">
    <property type="entry name" value="Helicase/UvrB_N"/>
</dbReference>
<dbReference type="SUPFAM" id="SSF52540">
    <property type="entry name" value="P-loop containing nucleoside triphosphate hydrolases"/>
    <property type="match status" value="2"/>
</dbReference>
<dbReference type="CDD" id="cd18785">
    <property type="entry name" value="SF2_C"/>
    <property type="match status" value="1"/>
</dbReference>
<dbReference type="Pfam" id="PF03457">
    <property type="entry name" value="HA"/>
    <property type="match status" value="2"/>
</dbReference>
<accession>A0ABU3K865</accession>
<dbReference type="Gene3D" id="6.10.140.530">
    <property type="match status" value="3"/>
</dbReference>
<dbReference type="EMBL" id="JAQOUE010000001">
    <property type="protein sequence ID" value="MDT7042538.1"/>
    <property type="molecule type" value="Genomic_DNA"/>
</dbReference>
<dbReference type="PROSITE" id="PS51194">
    <property type="entry name" value="HELICASE_CTER"/>
    <property type="match status" value="1"/>
</dbReference>
<dbReference type="PANTHER" id="PTHR47396">
    <property type="entry name" value="TYPE I RESTRICTION ENZYME ECOKI R PROTEIN"/>
    <property type="match status" value="1"/>
</dbReference>
<dbReference type="Pfam" id="PF04851">
    <property type="entry name" value="ResIII"/>
    <property type="match status" value="1"/>
</dbReference>
<dbReference type="PROSITE" id="PS51192">
    <property type="entry name" value="HELICASE_ATP_BIND_1"/>
    <property type="match status" value="1"/>
</dbReference>
<evidence type="ECO:0000259" key="2">
    <source>
        <dbReference type="PROSITE" id="PS51194"/>
    </source>
</evidence>
<protein>
    <submittedName>
        <fullName evidence="3">Helicase associated domain protein</fullName>
    </submittedName>
</protein>
<comment type="caution">
    <text evidence="3">The sequence shown here is derived from an EMBL/GenBank/DDBJ whole genome shotgun (WGS) entry which is preliminary data.</text>
</comment>
<evidence type="ECO:0000259" key="1">
    <source>
        <dbReference type="PROSITE" id="PS51192"/>
    </source>
</evidence>
<reference evidence="3 4" key="1">
    <citation type="journal article" date="2023" name="ISME J.">
        <title>Cultivation and genomic characterization of novel and ubiquitous marine nitrite-oxidizing bacteria from the Nitrospirales.</title>
        <authorList>
            <person name="Mueller A.J."/>
            <person name="Daebeler A."/>
            <person name="Herbold C.W."/>
            <person name="Kirkegaard R.H."/>
            <person name="Daims H."/>
        </authorList>
    </citation>
    <scope>NUCLEOTIDE SEQUENCE [LARGE SCALE GENOMIC DNA]</scope>
    <source>
        <strain evidence="3 4">EB</strain>
    </source>
</reference>
<feature type="domain" description="Helicase C-terminal" evidence="2">
    <location>
        <begin position="460"/>
        <end position="616"/>
    </location>
</feature>
<dbReference type="Gene3D" id="3.40.50.300">
    <property type="entry name" value="P-loop containing nucleotide triphosphate hydrolases"/>
    <property type="match status" value="2"/>
</dbReference>
<feature type="domain" description="Helicase ATP-binding" evidence="1">
    <location>
        <begin position="187"/>
        <end position="363"/>
    </location>
</feature>
<dbReference type="SMART" id="SM00490">
    <property type="entry name" value="HELICc"/>
    <property type="match status" value="1"/>
</dbReference>
<evidence type="ECO:0000313" key="4">
    <source>
        <dbReference type="Proteomes" id="UP001250932"/>
    </source>
</evidence>
<keyword evidence="4" id="KW-1185">Reference proteome</keyword>
<dbReference type="InterPro" id="IPR050742">
    <property type="entry name" value="Helicase_Restrict-Modif_Enz"/>
</dbReference>
<proteinExistence type="predicted"/>
<sequence length="1016" mass="116241">MSQFDWSIIHCWNDLEDKIRVLSTVQARGEAFEEFCHAFFTHQKDFYQARNIWRFKEIPENILNQIGLNTSQDRGIDGLLQQHDGTFTAYQAKFRSDRADTPSQHELSTFYMISDRVNFRLVVSNVQNLPSIATERKDHGHILVDTLLELSPDFFQCLKDHVCSDYLHHEPPPVAKPFQIEALDAILQGFRVSSRGQAILACGAGKTLLGKWVVDRLGSKRILVMFPSLALVRQTMGEWYRAQSGTFRYICICSDPTVDVYREEDEWETQPSELDVRVSTNAQDLVVFFSKNETVPQVVFSTYQSGSVIVEALKNPALENFHFDLVICDEAHRVAGTAGRAFSSVLDDNLVRAKYRLFMTATPKILSPRLSEKDSTDSNLICSMDDHAMFGPVFYRFPFSEAIHQGVICDYRVVVIGVSEEEILDLIREGGTIQIEDSETWKAEVLAQRIALCKAIANYGIQKIFTFHNRVSAAAHFVNVNTPDSFPSVLKKFSPNLQYMASHIEGKMSAGIRNNILRTFSLSTRGVVSNARCLGEGVNVPIVDGIFFAEPRKSVIDIVQATGRALRKVPGKDRAYIIIPVLVKKGEEVDQILEESKFDTVWQVLSAMTSQDERLDATIKEVRIKQGEGAIPRLGDSGGSFHSEFIDTQTILMGFPKHIPFSVYQKAFSLEAIEKLGERWHLRFGALKDYVKHHGKEPSKEDEFEGFKIGAWLQAQRTAYRKKKLPEDRANLLKELDIDLAASYDLQQSWEEHLEGCKKFLKEEGRLPSQGEEFWVSEERTALTIKEKMKNEYSSLGPGFLPGQVWEGTKLLKVGNWLGHQRRFYRQGKLSNERIEKMEKELKLVWDPTREKWERNFAAYKAFVEKTGLQPDRRTKFRGVAIGNWTSNNVRKAYKEGKLSDEQIKNFESLGMVWSQKKSTSPKTKKPRFPGQHSEDILDQGYSFLQDTSLWIDLYAKCKEYIKEFNSPPLPGRIYFGFPIGSWLESQCYLYELGKLPDYEKEKISLLKNLINLEKR</sequence>
<dbReference type="SMART" id="SM00487">
    <property type="entry name" value="DEXDc"/>
    <property type="match status" value="1"/>
</dbReference>
<dbReference type="PANTHER" id="PTHR47396:SF1">
    <property type="entry name" value="ATP-DEPENDENT HELICASE IRC3-RELATED"/>
    <property type="match status" value="1"/>
</dbReference>
<dbReference type="InterPro" id="IPR005114">
    <property type="entry name" value="Helicase_assoc"/>
</dbReference>